<dbReference type="PANTHER" id="PTHR43133">
    <property type="entry name" value="RNA POLYMERASE ECF-TYPE SIGMA FACTO"/>
    <property type="match status" value="1"/>
</dbReference>
<keyword evidence="3" id="KW-0804">Transcription</keyword>
<dbReference type="InterPro" id="IPR013325">
    <property type="entry name" value="RNA_pol_sigma_r2"/>
</dbReference>
<dbReference type="GO" id="GO:0016987">
    <property type="term" value="F:sigma factor activity"/>
    <property type="evidence" value="ECO:0007669"/>
    <property type="project" value="UniProtKB-KW"/>
</dbReference>
<keyword evidence="6" id="KW-1185">Reference proteome</keyword>
<gene>
    <name evidence="5" type="primary">carQ_1</name>
    <name evidence="5" type="ORF">Pr1d_38690</name>
</gene>
<dbReference type="RefSeq" id="WP_148074884.1">
    <property type="nucleotide sequence ID" value="NZ_CP042913.1"/>
</dbReference>
<accession>A0A5B9QFZ3</accession>
<sequence>MENSDTSPELPESMSSERMAEFVDLYSQYYPRLQYYLMALLPTSNDAADVLQETSLVLWKKFGSFETGTNFLAWACKIARLQALKHYERSSRAAKLFDTSVMEKLAVDAMDSAESTTIPLEVLEKCMDRLSYFDQTLIRRRYEPNSSVNMLAKEIGRSANSLSKSLGRIRRALLACIERTIPQEW</sequence>
<feature type="domain" description="RNA polymerase sigma-70 region 2" evidence="4">
    <location>
        <begin position="25"/>
        <end position="92"/>
    </location>
</feature>
<evidence type="ECO:0000259" key="4">
    <source>
        <dbReference type="Pfam" id="PF04542"/>
    </source>
</evidence>
<organism evidence="5 6">
    <name type="scientific">Bythopirellula goksoeyrii</name>
    <dbReference type="NCBI Taxonomy" id="1400387"/>
    <lineage>
        <taxon>Bacteria</taxon>
        <taxon>Pseudomonadati</taxon>
        <taxon>Planctomycetota</taxon>
        <taxon>Planctomycetia</taxon>
        <taxon>Pirellulales</taxon>
        <taxon>Lacipirellulaceae</taxon>
        <taxon>Bythopirellula</taxon>
    </lineage>
</organism>
<evidence type="ECO:0000313" key="6">
    <source>
        <dbReference type="Proteomes" id="UP000323917"/>
    </source>
</evidence>
<evidence type="ECO:0000313" key="5">
    <source>
        <dbReference type="EMBL" id="QEG36555.1"/>
    </source>
</evidence>
<reference evidence="5 6" key="1">
    <citation type="submission" date="2019-08" db="EMBL/GenBank/DDBJ databases">
        <title>Deep-cultivation of Planctomycetes and their phenomic and genomic characterization uncovers novel biology.</title>
        <authorList>
            <person name="Wiegand S."/>
            <person name="Jogler M."/>
            <person name="Boedeker C."/>
            <person name="Pinto D."/>
            <person name="Vollmers J."/>
            <person name="Rivas-Marin E."/>
            <person name="Kohn T."/>
            <person name="Peeters S.H."/>
            <person name="Heuer A."/>
            <person name="Rast P."/>
            <person name="Oberbeckmann S."/>
            <person name="Bunk B."/>
            <person name="Jeske O."/>
            <person name="Meyerdierks A."/>
            <person name="Storesund J.E."/>
            <person name="Kallscheuer N."/>
            <person name="Luecker S."/>
            <person name="Lage O.M."/>
            <person name="Pohl T."/>
            <person name="Merkel B.J."/>
            <person name="Hornburger P."/>
            <person name="Mueller R.-W."/>
            <person name="Bruemmer F."/>
            <person name="Labrenz M."/>
            <person name="Spormann A.M."/>
            <person name="Op den Camp H."/>
            <person name="Overmann J."/>
            <person name="Amann R."/>
            <person name="Jetten M.S.M."/>
            <person name="Mascher T."/>
            <person name="Medema M.H."/>
            <person name="Devos D.P."/>
            <person name="Kaster A.-K."/>
            <person name="Ovreas L."/>
            <person name="Rohde M."/>
            <person name="Galperin M.Y."/>
            <person name="Jogler C."/>
        </authorList>
    </citation>
    <scope>NUCLEOTIDE SEQUENCE [LARGE SCALE GENOMIC DNA]</scope>
    <source>
        <strain evidence="5 6">Pr1d</strain>
    </source>
</reference>
<dbReference type="NCBIfam" id="TIGR02989">
    <property type="entry name" value="Sig-70_gvs1"/>
    <property type="match status" value="1"/>
</dbReference>
<keyword evidence="1" id="KW-0805">Transcription regulation</keyword>
<dbReference type="Pfam" id="PF04542">
    <property type="entry name" value="Sigma70_r2"/>
    <property type="match status" value="1"/>
</dbReference>
<dbReference type="AlphaFoldDB" id="A0A5B9QFZ3"/>
<dbReference type="Gene3D" id="1.10.1740.10">
    <property type="match status" value="1"/>
</dbReference>
<dbReference type="GO" id="GO:0006352">
    <property type="term" value="P:DNA-templated transcription initiation"/>
    <property type="evidence" value="ECO:0007669"/>
    <property type="project" value="InterPro"/>
</dbReference>
<keyword evidence="2" id="KW-0731">Sigma factor</keyword>
<dbReference type="EMBL" id="CP042913">
    <property type="protein sequence ID" value="QEG36555.1"/>
    <property type="molecule type" value="Genomic_DNA"/>
</dbReference>
<protein>
    <submittedName>
        <fullName evidence="5">RNA polymerase sigma factor CarQ</fullName>
    </submittedName>
</protein>
<dbReference type="SUPFAM" id="SSF88946">
    <property type="entry name" value="Sigma2 domain of RNA polymerase sigma factors"/>
    <property type="match status" value="1"/>
</dbReference>
<proteinExistence type="predicted"/>
<evidence type="ECO:0000256" key="1">
    <source>
        <dbReference type="ARBA" id="ARBA00023015"/>
    </source>
</evidence>
<dbReference type="InterPro" id="IPR007627">
    <property type="entry name" value="RNA_pol_sigma70_r2"/>
</dbReference>
<dbReference type="NCBIfam" id="TIGR02937">
    <property type="entry name" value="sigma70-ECF"/>
    <property type="match status" value="1"/>
</dbReference>
<dbReference type="InterPro" id="IPR039425">
    <property type="entry name" value="RNA_pol_sigma-70-like"/>
</dbReference>
<name>A0A5B9QFZ3_9BACT</name>
<evidence type="ECO:0000256" key="2">
    <source>
        <dbReference type="ARBA" id="ARBA00023082"/>
    </source>
</evidence>
<evidence type="ECO:0000256" key="3">
    <source>
        <dbReference type="ARBA" id="ARBA00023163"/>
    </source>
</evidence>
<dbReference type="KEGG" id="bgok:Pr1d_38690"/>
<dbReference type="OrthoDB" id="6383365at2"/>
<dbReference type="InterPro" id="IPR014331">
    <property type="entry name" value="RNA_pol_sigma70_ECF_RHOBA"/>
</dbReference>
<dbReference type="PANTHER" id="PTHR43133:SF51">
    <property type="entry name" value="RNA POLYMERASE SIGMA FACTOR"/>
    <property type="match status" value="1"/>
</dbReference>
<dbReference type="Proteomes" id="UP000323917">
    <property type="component" value="Chromosome"/>
</dbReference>
<dbReference type="InterPro" id="IPR014284">
    <property type="entry name" value="RNA_pol_sigma-70_dom"/>
</dbReference>